<name>A0A8J1LWH5_XENLA</name>
<sequence length="218" mass="24045">MGFTYKLTFLFFMAAFVGAVDKEKPDFAGIFKQKGLDNFLKEGVSLLQKQLYQIQLPEFSGSQKFGFLGSAKYKLYSLALKKVELPNYQVSPLPNSGLKLSISGVLIDVDGRWEVRFGFIHEDGTFNIKVKGLSISVGLILGKDGSGKPTISLSECSAHISNVEVHMSGTIGWLVELFHNKVESELKTLLENKICPEITQAINTQLLPLLQNLPGGIF</sequence>
<dbReference type="AlphaFoldDB" id="A0A8J1LWH5"/>
<dbReference type="InterPro" id="IPR017943">
    <property type="entry name" value="Bactericidal_perm-incr_a/b_dom"/>
</dbReference>
<organism evidence="5 6">
    <name type="scientific">Xenopus laevis</name>
    <name type="common">African clawed frog</name>
    <dbReference type="NCBI Taxonomy" id="8355"/>
    <lineage>
        <taxon>Eukaryota</taxon>
        <taxon>Metazoa</taxon>
        <taxon>Chordata</taxon>
        <taxon>Craniata</taxon>
        <taxon>Vertebrata</taxon>
        <taxon>Euteleostomi</taxon>
        <taxon>Amphibia</taxon>
        <taxon>Batrachia</taxon>
        <taxon>Anura</taxon>
        <taxon>Pipoidea</taxon>
        <taxon>Pipidae</taxon>
        <taxon>Xenopodinae</taxon>
        <taxon>Xenopus</taxon>
        <taxon>Xenopus</taxon>
    </lineage>
</organism>
<feature type="signal peptide" evidence="3">
    <location>
        <begin position="1"/>
        <end position="19"/>
    </location>
</feature>
<dbReference type="FunFam" id="3.15.10.10:FF:000001">
    <property type="entry name" value="phospholipid transfer protein-like"/>
    <property type="match status" value="1"/>
</dbReference>
<dbReference type="OrthoDB" id="10255543at2759"/>
<protein>
    <recommendedName>
        <fullName evidence="2">Bactericidal permeability-increasing protein</fullName>
        <shortName evidence="2">BPI</shortName>
    </recommendedName>
</protein>
<keyword evidence="2 3" id="KW-0732">Signal</keyword>
<dbReference type="SMART" id="SM00328">
    <property type="entry name" value="BPI1"/>
    <property type="match status" value="1"/>
</dbReference>
<proteinExistence type="predicted"/>
<feature type="domain" description="Lipid-binding serum glycoprotein N-terminal" evidence="4">
    <location>
        <begin position="32"/>
        <end position="217"/>
    </location>
</feature>
<dbReference type="GO" id="GO:0005615">
    <property type="term" value="C:extracellular space"/>
    <property type="evidence" value="ECO:0000318"/>
    <property type="project" value="GO_Central"/>
</dbReference>
<dbReference type="Proteomes" id="UP000186698">
    <property type="component" value="Chromosome 9_10L"/>
</dbReference>
<comment type="subunit">
    <text evidence="2">Monomer. Homodimer; disulfide-linked.</text>
</comment>
<evidence type="ECO:0000313" key="6">
    <source>
        <dbReference type="RefSeq" id="XP_041433090.1"/>
    </source>
</evidence>
<accession>A0A8J1LWH5</accession>
<feature type="chain" id="PRO_5035175344" description="Bactericidal permeability-increasing protein" evidence="3">
    <location>
        <begin position="20"/>
        <end position="218"/>
    </location>
</feature>
<dbReference type="Pfam" id="PF01273">
    <property type="entry name" value="LBP_BPI_CETP"/>
    <property type="match status" value="1"/>
</dbReference>
<dbReference type="GO" id="GO:0045087">
    <property type="term" value="P:innate immune response"/>
    <property type="evidence" value="ECO:0007669"/>
    <property type="project" value="UniProtKB-UniRule"/>
</dbReference>
<dbReference type="Gene3D" id="3.15.10.10">
    <property type="entry name" value="Bactericidal permeability-increasing protein, domain 1"/>
    <property type="match status" value="1"/>
</dbReference>
<dbReference type="GO" id="GO:0050829">
    <property type="term" value="P:defense response to Gram-negative bacterium"/>
    <property type="evidence" value="ECO:0007669"/>
    <property type="project" value="UniProtKB-UniRule"/>
</dbReference>
<comment type="domain">
    <text evidence="2">The N- and C-terminal barrels adopt an identical fold despite having only 13% of conserved residues.</text>
</comment>
<comment type="subcellular location">
    <subcellularLocation>
        <location evidence="2">Secreted</location>
    </subcellularLocation>
</comment>
<keyword evidence="2" id="KW-1015">Disulfide bond</keyword>
<dbReference type="InterPro" id="IPR032942">
    <property type="entry name" value="BPI/LBP/Plunc"/>
</dbReference>
<evidence type="ECO:0000313" key="5">
    <source>
        <dbReference type="Proteomes" id="UP000186698"/>
    </source>
</evidence>
<dbReference type="GO" id="GO:0008289">
    <property type="term" value="F:lipid binding"/>
    <property type="evidence" value="ECO:0007669"/>
    <property type="project" value="InterPro"/>
</dbReference>
<dbReference type="CDD" id="cd00025">
    <property type="entry name" value="BPI1"/>
    <property type="match status" value="1"/>
</dbReference>
<comment type="function">
    <text evidence="2">The cytotoxic action of BPI is limited to many species of Gram-negative bacteria; this specificity may be explained by a strong affinity of the very basic N-terminal half for the negatively charged lipopolysaccharides that are unique to the Gram-negative bacterial outer envelope.</text>
</comment>
<keyword evidence="2" id="KW-0044">Antibiotic</keyword>
<dbReference type="GeneID" id="121398240"/>
<keyword evidence="2" id="KW-0399">Innate immunity</keyword>
<dbReference type="PANTHER" id="PTHR10504">
    <property type="entry name" value="BACTERICIDAL PERMEABILITY-INCREASING BPI PROTEIN-RELATED"/>
    <property type="match status" value="1"/>
</dbReference>
<evidence type="ECO:0000256" key="2">
    <source>
        <dbReference type="RuleBase" id="RU369039"/>
    </source>
</evidence>
<dbReference type="RefSeq" id="XP_041433090.1">
    <property type="nucleotide sequence ID" value="XM_041577156.1"/>
</dbReference>
<keyword evidence="2" id="KW-0964">Secreted</keyword>
<keyword evidence="1 2" id="KW-0325">Glycoprotein</keyword>
<dbReference type="InterPro" id="IPR017942">
    <property type="entry name" value="Lipid-bd_serum_glycop_N"/>
</dbReference>
<evidence type="ECO:0000259" key="4">
    <source>
        <dbReference type="SMART" id="SM00328"/>
    </source>
</evidence>
<gene>
    <name evidence="6" type="primary">LOC121398240</name>
</gene>
<keyword evidence="2" id="KW-0391">Immunity</keyword>
<dbReference type="KEGG" id="xla:121398240"/>
<dbReference type="SUPFAM" id="SSF55394">
    <property type="entry name" value="Bactericidal permeability-increasing protein, BPI"/>
    <property type="match status" value="1"/>
</dbReference>
<comment type="domain">
    <text evidence="2">The N-terminal region may be exposed to the interior of the granule, whereas the C-terminal portion may be embedded in the membrane. During phagocytosis and degranulation, proteases may be released and activated and cleave BPI at the junction of the N- and C-terminal portions of the molecule, providing controlled release of the N-terminal antibacterial fragment when bacteria are ingested.</text>
</comment>
<reference evidence="6" key="1">
    <citation type="submission" date="2025-08" db="UniProtKB">
        <authorList>
            <consortium name="RefSeq"/>
        </authorList>
    </citation>
    <scope>IDENTIFICATION</scope>
    <source>
        <strain evidence="6">J_2021</strain>
        <tissue evidence="6">Erythrocytes</tissue>
    </source>
</reference>
<keyword evidence="5" id="KW-1185">Reference proteome</keyword>
<keyword evidence="2" id="KW-0929">Antimicrobial</keyword>
<evidence type="ECO:0000256" key="3">
    <source>
        <dbReference type="SAM" id="SignalP"/>
    </source>
</evidence>
<evidence type="ECO:0000256" key="1">
    <source>
        <dbReference type="ARBA" id="ARBA00023180"/>
    </source>
</evidence>
<dbReference type="PANTHER" id="PTHR10504:SF148">
    <property type="entry name" value="BACTERICIDAL PERMEABILITY-INCREASING PROTEIN"/>
    <property type="match status" value="1"/>
</dbReference>